<proteinExistence type="inferred from homology"/>
<dbReference type="Gene3D" id="3.30.40.10">
    <property type="entry name" value="Zinc/RING finger domain, C3HC4 (zinc finger)"/>
    <property type="match status" value="1"/>
</dbReference>
<comment type="caution">
    <text evidence="5">The sequence shown here is derived from an EMBL/GenBank/DDBJ whole genome shotgun (WGS) entry which is preliminary data.</text>
</comment>
<dbReference type="SUPFAM" id="SSF57783">
    <property type="entry name" value="Zinc beta-ribbon"/>
    <property type="match status" value="1"/>
</dbReference>
<dbReference type="EMBL" id="NJHN03000092">
    <property type="protein sequence ID" value="KAH9416444.1"/>
    <property type="molecule type" value="Genomic_DNA"/>
</dbReference>
<keyword evidence="6" id="KW-1185">Reference proteome</keyword>
<dbReference type="InterPro" id="IPR013083">
    <property type="entry name" value="Znf_RING/FYVE/PHD"/>
</dbReference>
<keyword evidence="3" id="KW-0804">Transcription</keyword>
<comment type="similarity">
    <text evidence="1">Belongs to the TFIIE alpha subunit family.</text>
</comment>
<dbReference type="Pfam" id="PF11521">
    <property type="entry name" value="TFIIE-A_C"/>
    <property type="match status" value="1"/>
</dbReference>
<evidence type="ECO:0000256" key="3">
    <source>
        <dbReference type="ARBA" id="ARBA00023163"/>
    </source>
</evidence>
<sequence>MEVPRPLKHLVQKVLRGFYPCEHVIVVDLLIRKIVLKEDDMIELLRFEKKQLRGVLALLKNDKLIKFKLRMETGLDGKAFRQNYYYINYKDFVNVVKYKLDHIRKKFELIDRDNTSRASFICSYCRKSFTDLEVDMLLDSSGELRCTHCGSEVCEDPNHLPKADSRKMLAKFNETMEPLYMLLKEIEDIRLTAELLDPDIDSRIEQQAQQNYDGTFSTGKWSDKKKGLFGNAMANLNHFNVKIDDTDSTNNNQNQPKKEQPIWMMESTISGATNNMALENGAGKMNKMINGGINVGTNANIRPLIDTFELPSSISELSSSEQAKEILEILLSYEKPNDPRWFRICKYFGFTINPNNDDENEENIVDLNEMTNNDENINNQVDNQMDIDFFECLPFISVNGCPISLIDLTDEHILKMNDLEKQEYIRIAQQLYVTVFDI</sequence>
<protein>
    <submittedName>
        <fullName evidence="5">General transcription factor IIE subunit 1</fullName>
    </submittedName>
</protein>
<evidence type="ECO:0000256" key="1">
    <source>
        <dbReference type="ARBA" id="ARBA00008947"/>
    </source>
</evidence>
<reference evidence="5 6" key="1">
    <citation type="journal article" date="2018" name="J. Allergy Clin. Immunol.">
        <title>High-quality assembly of Dermatophagoides pteronyssinus genome and transcriptome reveals a wide range of novel allergens.</title>
        <authorList>
            <person name="Liu X.Y."/>
            <person name="Yang K.Y."/>
            <person name="Wang M.Q."/>
            <person name="Kwok J.S."/>
            <person name="Zeng X."/>
            <person name="Yang Z."/>
            <person name="Xiao X.J."/>
            <person name="Lau C.P."/>
            <person name="Li Y."/>
            <person name="Huang Z.M."/>
            <person name="Ba J.G."/>
            <person name="Yim A.K."/>
            <person name="Ouyang C.Y."/>
            <person name="Ngai S.M."/>
            <person name="Chan T.F."/>
            <person name="Leung E.L."/>
            <person name="Liu L."/>
            <person name="Liu Z.G."/>
            <person name="Tsui S.K."/>
        </authorList>
    </citation>
    <scope>NUCLEOTIDE SEQUENCE [LARGE SCALE GENOMIC DNA]</scope>
    <source>
        <strain evidence="5">Derp</strain>
    </source>
</reference>
<dbReference type="InterPro" id="IPR021600">
    <property type="entry name" value="TFIIE_asu_C"/>
</dbReference>
<evidence type="ECO:0000256" key="2">
    <source>
        <dbReference type="ARBA" id="ARBA00023015"/>
    </source>
</evidence>
<dbReference type="InterPro" id="IPR017919">
    <property type="entry name" value="TFIIE/TFIIEa_HTH"/>
</dbReference>
<dbReference type="InterPro" id="IPR039997">
    <property type="entry name" value="TFE"/>
</dbReference>
<organism evidence="5 6">
    <name type="scientific">Dermatophagoides pteronyssinus</name>
    <name type="common">European house dust mite</name>
    <dbReference type="NCBI Taxonomy" id="6956"/>
    <lineage>
        <taxon>Eukaryota</taxon>
        <taxon>Metazoa</taxon>
        <taxon>Ecdysozoa</taxon>
        <taxon>Arthropoda</taxon>
        <taxon>Chelicerata</taxon>
        <taxon>Arachnida</taxon>
        <taxon>Acari</taxon>
        <taxon>Acariformes</taxon>
        <taxon>Sarcoptiformes</taxon>
        <taxon>Astigmata</taxon>
        <taxon>Psoroptidia</taxon>
        <taxon>Analgoidea</taxon>
        <taxon>Pyroglyphidae</taxon>
        <taxon>Dermatophagoidinae</taxon>
        <taxon>Dermatophagoides</taxon>
    </lineage>
</organism>
<dbReference type="Pfam" id="PF02002">
    <property type="entry name" value="TFIIE_alpha"/>
    <property type="match status" value="1"/>
</dbReference>
<evidence type="ECO:0000313" key="5">
    <source>
        <dbReference type="EMBL" id="KAH9416444.1"/>
    </source>
</evidence>
<dbReference type="PANTHER" id="PTHR13097">
    <property type="entry name" value="TRANSCRIPTION INITIATION FACTOR IIE, ALPHA SUBUNIT"/>
    <property type="match status" value="1"/>
</dbReference>
<dbReference type="SMART" id="SM00531">
    <property type="entry name" value="TFIIE"/>
    <property type="match status" value="1"/>
</dbReference>
<dbReference type="PROSITE" id="PS51344">
    <property type="entry name" value="HTH_TFE_IIE"/>
    <property type="match status" value="1"/>
</dbReference>
<name>A0ABQ8J1L9_DERPT</name>
<evidence type="ECO:0000259" key="4">
    <source>
        <dbReference type="PROSITE" id="PS51344"/>
    </source>
</evidence>
<gene>
    <name evidence="5" type="primary">GTF2E1</name>
    <name evidence="5" type="ORF">DERP_012872</name>
</gene>
<keyword evidence="2" id="KW-0805">Transcription regulation</keyword>
<accession>A0ABQ8J1L9</accession>
<evidence type="ECO:0000313" key="6">
    <source>
        <dbReference type="Proteomes" id="UP000887458"/>
    </source>
</evidence>
<dbReference type="Proteomes" id="UP000887458">
    <property type="component" value="Unassembled WGS sequence"/>
</dbReference>
<reference evidence="5 6" key="2">
    <citation type="journal article" date="2022" name="Mol. Biol. Evol.">
        <title>Comparative Genomics Reveals Insights into the Divergent Evolution of Astigmatic Mites and Household Pest Adaptations.</title>
        <authorList>
            <person name="Xiong Q."/>
            <person name="Wan A.T."/>
            <person name="Liu X."/>
            <person name="Fung C.S."/>
            <person name="Xiao X."/>
            <person name="Malainual N."/>
            <person name="Hou J."/>
            <person name="Wang L."/>
            <person name="Wang M."/>
            <person name="Yang K.Y."/>
            <person name="Cui Y."/>
            <person name="Leung E.L."/>
            <person name="Nong W."/>
            <person name="Shin S.K."/>
            <person name="Au S.W."/>
            <person name="Jeong K.Y."/>
            <person name="Chew F.T."/>
            <person name="Hui J.H."/>
            <person name="Leung T.F."/>
            <person name="Tungtrongchitr A."/>
            <person name="Zhong N."/>
            <person name="Liu Z."/>
            <person name="Tsui S.K."/>
        </authorList>
    </citation>
    <scope>NUCLEOTIDE SEQUENCE [LARGE SCALE GENOMIC DNA]</scope>
    <source>
        <strain evidence="5">Derp</strain>
    </source>
</reference>
<dbReference type="Gene3D" id="6.10.140.1250">
    <property type="match status" value="1"/>
</dbReference>
<dbReference type="PANTHER" id="PTHR13097:SF7">
    <property type="entry name" value="GENERAL TRANSCRIPTION FACTOR IIE SUBUNIT 1"/>
    <property type="match status" value="1"/>
</dbReference>
<dbReference type="InterPro" id="IPR024550">
    <property type="entry name" value="TFIIEa/SarR/Rpc3_HTH_dom"/>
</dbReference>
<dbReference type="InterPro" id="IPR002853">
    <property type="entry name" value="TFIIE_asu"/>
</dbReference>
<feature type="domain" description="HTH TFE/IIEalpha-type" evidence="4">
    <location>
        <begin position="7"/>
        <end position="97"/>
    </location>
</feature>